<feature type="region of interest" description="Disordered" evidence="1">
    <location>
        <begin position="1"/>
        <end position="43"/>
    </location>
</feature>
<organism evidence="3 4">
    <name type="scientific">Exophiala viscosa</name>
    <dbReference type="NCBI Taxonomy" id="2486360"/>
    <lineage>
        <taxon>Eukaryota</taxon>
        <taxon>Fungi</taxon>
        <taxon>Dikarya</taxon>
        <taxon>Ascomycota</taxon>
        <taxon>Pezizomycotina</taxon>
        <taxon>Eurotiomycetes</taxon>
        <taxon>Chaetothyriomycetidae</taxon>
        <taxon>Chaetothyriales</taxon>
        <taxon>Herpotrichiellaceae</taxon>
        <taxon>Exophiala</taxon>
    </lineage>
</organism>
<protein>
    <recommendedName>
        <fullName evidence="2">SRR1-like domain-containing protein</fullName>
    </recommendedName>
</protein>
<dbReference type="PANTHER" id="PTHR42080">
    <property type="entry name" value="SRR1 DOMAIN-CONTAINING PROTEIN"/>
    <property type="match status" value="1"/>
</dbReference>
<dbReference type="EMBL" id="MU404353">
    <property type="protein sequence ID" value="KAI1614025.1"/>
    <property type="molecule type" value="Genomic_DNA"/>
</dbReference>
<evidence type="ECO:0000313" key="3">
    <source>
        <dbReference type="EMBL" id="KAI1614025.1"/>
    </source>
</evidence>
<reference evidence="3" key="1">
    <citation type="journal article" date="2022" name="bioRxiv">
        <title>Deciphering the potential niche of two novel black yeast fungi from a biological soil crust based on their genomes, phenotypes, and melanin regulation.</title>
        <authorList>
            <consortium name="DOE Joint Genome Institute"/>
            <person name="Carr E.C."/>
            <person name="Barton Q."/>
            <person name="Grambo S."/>
            <person name="Sullivan M."/>
            <person name="Renfro C.M."/>
            <person name="Kuo A."/>
            <person name="Pangilinan J."/>
            <person name="Lipzen A."/>
            <person name="Keymanesh K."/>
            <person name="Savage E."/>
            <person name="Barry K."/>
            <person name="Grigoriev I.V."/>
            <person name="Riekhof W.R."/>
            <person name="Harris S.S."/>
        </authorList>
    </citation>
    <scope>NUCLEOTIDE SEQUENCE</scope>
    <source>
        <strain evidence="3">JF 03-4F</strain>
    </source>
</reference>
<comment type="caution">
    <text evidence="3">The sequence shown here is derived from an EMBL/GenBank/DDBJ whole genome shotgun (WGS) entry which is preliminary data.</text>
</comment>
<sequence>MPHTSHKKRGLPKKRQEVLDDEGWTRVTSSHTTPRAPVPSTSADGSEIVFTWTFDGPQVTKTCGSAIRPMKPLPGTTLQSMQTQYTRIATRWLESEMYHSLKDILTRRILTSEKMTKCVLFGSGSLCGDELHWLDRHESAYYQLAAFKSVVEVIKQAQGERPRCYAQEPYYNTLDTDLLATLEITAVTHPQGFELLDTGSFAYSPAAELEVEYQIMSLSPRIWLHRSLDHLHTKAPSASDKFTKEESDLNLRMTEDFTTHHEHARLPDLPLKNFPFHGSVIWWPAEQQDPS</sequence>
<feature type="compositionally biased region" description="Basic residues" evidence="1">
    <location>
        <begin position="1"/>
        <end position="13"/>
    </location>
</feature>
<name>A0AAN6DWK4_9EURO</name>
<keyword evidence="4" id="KW-1185">Reference proteome</keyword>
<dbReference type="InterPro" id="IPR012942">
    <property type="entry name" value="SRR1-like"/>
</dbReference>
<evidence type="ECO:0000259" key="2">
    <source>
        <dbReference type="Pfam" id="PF07985"/>
    </source>
</evidence>
<feature type="compositionally biased region" description="Polar residues" evidence="1">
    <location>
        <begin position="26"/>
        <end position="43"/>
    </location>
</feature>
<proteinExistence type="predicted"/>
<dbReference type="Proteomes" id="UP001203852">
    <property type="component" value="Unassembled WGS sequence"/>
</dbReference>
<dbReference type="Pfam" id="PF07985">
    <property type="entry name" value="SRR1"/>
    <property type="match status" value="1"/>
</dbReference>
<gene>
    <name evidence="3" type="ORF">EDD36DRAFT_213131</name>
</gene>
<evidence type="ECO:0000313" key="4">
    <source>
        <dbReference type="Proteomes" id="UP001203852"/>
    </source>
</evidence>
<dbReference type="PANTHER" id="PTHR42080:SF1">
    <property type="entry name" value="SRR1-LIKE DOMAIN-CONTAINING PROTEIN"/>
    <property type="match status" value="1"/>
</dbReference>
<dbReference type="AlphaFoldDB" id="A0AAN6DWK4"/>
<evidence type="ECO:0000256" key="1">
    <source>
        <dbReference type="SAM" id="MobiDB-lite"/>
    </source>
</evidence>
<feature type="domain" description="SRR1-like" evidence="2">
    <location>
        <begin position="105"/>
        <end position="244"/>
    </location>
</feature>
<accession>A0AAN6DWK4</accession>